<feature type="coiled-coil region" evidence="1">
    <location>
        <begin position="11"/>
        <end position="45"/>
    </location>
</feature>
<accession>A0ABP8V1S3</accession>
<evidence type="ECO:0000313" key="2">
    <source>
        <dbReference type="EMBL" id="GAA4649373.1"/>
    </source>
</evidence>
<gene>
    <name evidence="2" type="ORF">GCM10023116_16470</name>
</gene>
<dbReference type="EMBL" id="BAABFL010000131">
    <property type="protein sequence ID" value="GAA4649373.1"/>
    <property type="molecule type" value="Genomic_DNA"/>
</dbReference>
<sequence length="62" mass="7128">MMIDAEQLEKLSGLRSNLARMAASMAELEDRMALVNHQCRQIADEMRALRTQIKTVPEQKQQ</sequence>
<proteinExistence type="predicted"/>
<evidence type="ECO:0000313" key="3">
    <source>
        <dbReference type="Proteomes" id="UP001500604"/>
    </source>
</evidence>
<reference evidence="3" key="1">
    <citation type="journal article" date="2019" name="Int. J. Syst. Evol. Microbiol.">
        <title>The Global Catalogue of Microorganisms (GCM) 10K type strain sequencing project: providing services to taxonomists for standard genome sequencing and annotation.</title>
        <authorList>
            <consortium name="The Broad Institute Genomics Platform"/>
            <consortium name="The Broad Institute Genome Sequencing Center for Infectious Disease"/>
            <person name="Wu L."/>
            <person name="Ma J."/>
        </authorList>
    </citation>
    <scope>NUCLEOTIDE SEQUENCE [LARGE SCALE GENOMIC DNA]</scope>
    <source>
        <strain evidence="3">JCM 17805</strain>
    </source>
</reference>
<keyword evidence="1" id="KW-0175">Coiled coil</keyword>
<dbReference type="RefSeq" id="WP_345195192.1">
    <property type="nucleotide sequence ID" value="NZ_BAABFL010000131.1"/>
</dbReference>
<evidence type="ECO:0000256" key="1">
    <source>
        <dbReference type="SAM" id="Coils"/>
    </source>
</evidence>
<keyword evidence="3" id="KW-1185">Reference proteome</keyword>
<comment type="caution">
    <text evidence="2">The sequence shown here is derived from an EMBL/GenBank/DDBJ whole genome shotgun (WGS) entry which is preliminary data.</text>
</comment>
<organism evidence="2 3">
    <name type="scientific">Kistimonas scapharcae</name>
    <dbReference type="NCBI Taxonomy" id="1036133"/>
    <lineage>
        <taxon>Bacteria</taxon>
        <taxon>Pseudomonadati</taxon>
        <taxon>Pseudomonadota</taxon>
        <taxon>Gammaproteobacteria</taxon>
        <taxon>Oceanospirillales</taxon>
        <taxon>Endozoicomonadaceae</taxon>
        <taxon>Kistimonas</taxon>
    </lineage>
</organism>
<dbReference type="Proteomes" id="UP001500604">
    <property type="component" value="Unassembled WGS sequence"/>
</dbReference>
<protein>
    <submittedName>
        <fullName evidence="2">Uncharacterized protein</fullName>
    </submittedName>
</protein>
<name>A0ABP8V1S3_9GAMM</name>